<reference evidence="3 4" key="1">
    <citation type="journal article" date="2018" name="J. Microbiol.">
        <title>Baekduia soli gen. nov., sp. nov., a novel bacterium isolated from the soil of Baekdu Mountain and proposal of a novel family name, Baekduiaceae fam. nov.</title>
        <authorList>
            <person name="An D.S."/>
            <person name="Siddiqi M.Z."/>
            <person name="Kim K.H."/>
            <person name="Yu H.S."/>
            <person name="Im W.T."/>
        </authorList>
    </citation>
    <scope>NUCLEOTIDE SEQUENCE [LARGE SCALE GENOMIC DNA]</scope>
    <source>
        <strain evidence="3 4">BR7-21</strain>
    </source>
</reference>
<evidence type="ECO:0000256" key="1">
    <source>
        <dbReference type="SAM" id="MobiDB-lite"/>
    </source>
</evidence>
<dbReference type="Proteomes" id="UP000321805">
    <property type="component" value="Chromosome"/>
</dbReference>
<accession>A0A5B8U806</accession>
<evidence type="ECO:0000313" key="4">
    <source>
        <dbReference type="Proteomes" id="UP000321805"/>
    </source>
</evidence>
<proteinExistence type="predicted"/>
<dbReference type="AlphaFoldDB" id="A0A5B8U806"/>
<dbReference type="InterPro" id="IPR011990">
    <property type="entry name" value="TPR-like_helical_dom_sf"/>
</dbReference>
<keyword evidence="3" id="KW-0067">ATP-binding</keyword>
<name>A0A5B8U806_9ACTN</name>
<sequence>MTSHKRGGNPYDFRSPVRHGSLLAGRDDELAQIDDFLREAASGRPVHFSLFGAQGDGKSSLLNVVVEMARARGLLSVKLALSEALVQTGLDFYKAVYDAALQALIDMGHLVADGELMRAWTLQTCLGEPPSKPDVQPLELGMLAAAGLHGRMVGEVPTQLIQRDLKRFLSLGPVPLQGLVLCLDSAHWLGDNRDLAPSLLQLADATPLLTIVTAAEASGDLQEAAPRAWAQIEVKPFTQPVQVLDAVAKPLESADETLVVEPPTPLTAADILQLTGGGPYEVNLVCHFIWEAIRHGEQDSFELSPAVIERVAAELEEKGRHQASPEIATLSGLPATELRTLVLLAPFEELTTHQIALVRLLLRDFGDSDLTDAEDAIGQELSALQERGLVQIEQDRFKLTGGRDARVYLRYAAKRVSPSSELRFGRDYPRTVASRCATALAGAVLGESYEGARLFRRGRPREIGQSAAGRLLESLGRAADEGDLVGLGTVLGGWVGPAEMQKHSGCGFWLMGLTMQVGVHEVEHVELVAGPDGGDPSELQAAGQNWLEENRELLAKYGAQDAELRCHQISWELLASALSYWLLAAMSQVAFFLYRAGSNELAEDVLTAVLHQCEPLIGAEPLDPLLRTQVANVLSRRGFMAATRGDWQAASELLEQSATMALTEGWLLDYNRAYVCAMRGQIADAIRLIESAVERLEPDSGLVVLHAFMPTPDEWIPPDPLWNVVEVQGAWVGRFLELQRCVIRARSSEDSRAALESAVRTLSPSAPMALIRLAGWATLTSRAAQRGERPVRARSPGGSLRRSRGPPVGG</sequence>
<dbReference type="SUPFAM" id="SSF52540">
    <property type="entry name" value="P-loop containing nucleoside triphosphate hydrolases"/>
    <property type="match status" value="1"/>
</dbReference>
<dbReference type="InterPro" id="IPR027417">
    <property type="entry name" value="P-loop_NTPase"/>
</dbReference>
<evidence type="ECO:0000259" key="2">
    <source>
        <dbReference type="Pfam" id="PF13191"/>
    </source>
</evidence>
<feature type="domain" description="Orc1-like AAA ATPase" evidence="2">
    <location>
        <begin position="23"/>
        <end position="211"/>
    </location>
</feature>
<dbReference type="KEGG" id="bsol:FSW04_15325"/>
<dbReference type="SUPFAM" id="SSF48452">
    <property type="entry name" value="TPR-like"/>
    <property type="match status" value="1"/>
</dbReference>
<dbReference type="EMBL" id="CP042430">
    <property type="protein sequence ID" value="QEC48812.1"/>
    <property type="molecule type" value="Genomic_DNA"/>
</dbReference>
<organism evidence="3 4">
    <name type="scientific">Baekduia soli</name>
    <dbReference type="NCBI Taxonomy" id="496014"/>
    <lineage>
        <taxon>Bacteria</taxon>
        <taxon>Bacillati</taxon>
        <taxon>Actinomycetota</taxon>
        <taxon>Thermoleophilia</taxon>
        <taxon>Solirubrobacterales</taxon>
        <taxon>Baekduiaceae</taxon>
        <taxon>Baekduia</taxon>
    </lineage>
</organism>
<gene>
    <name evidence="3" type="ORF">FSW04_15325</name>
</gene>
<keyword evidence="4" id="KW-1185">Reference proteome</keyword>
<dbReference type="OrthoDB" id="218695at2"/>
<dbReference type="Pfam" id="PF13191">
    <property type="entry name" value="AAA_16"/>
    <property type="match status" value="1"/>
</dbReference>
<protein>
    <submittedName>
        <fullName evidence="3">ATP-binding protein</fullName>
    </submittedName>
</protein>
<dbReference type="Gene3D" id="1.25.40.10">
    <property type="entry name" value="Tetratricopeptide repeat domain"/>
    <property type="match status" value="1"/>
</dbReference>
<dbReference type="InterPro" id="IPR041664">
    <property type="entry name" value="AAA_16"/>
</dbReference>
<evidence type="ECO:0000313" key="3">
    <source>
        <dbReference type="EMBL" id="QEC48812.1"/>
    </source>
</evidence>
<dbReference type="GO" id="GO:0005524">
    <property type="term" value="F:ATP binding"/>
    <property type="evidence" value="ECO:0007669"/>
    <property type="project" value="UniProtKB-KW"/>
</dbReference>
<keyword evidence="3" id="KW-0547">Nucleotide-binding</keyword>
<feature type="region of interest" description="Disordered" evidence="1">
    <location>
        <begin position="784"/>
        <end position="810"/>
    </location>
</feature>